<keyword evidence="9 10" id="KW-0472">Membrane</keyword>
<evidence type="ECO:0000256" key="9">
    <source>
        <dbReference type="ARBA" id="ARBA00023136"/>
    </source>
</evidence>
<comment type="subcellular location">
    <subcellularLocation>
        <location evidence="1">Cell inner membrane</location>
        <topology evidence="1">Single-pass membrane protein</topology>
        <orientation evidence="1">Periplasmic side</orientation>
    </subcellularLocation>
</comment>
<dbReference type="InterPro" id="IPR051045">
    <property type="entry name" value="TonB-dependent_transducer"/>
</dbReference>
<evidence type="ECO:0000256" key="8">
    <source>
        <dbReference type="ARBA" id="ARBA00022989"/>
    </source>
</evidence>
<feature type="transmembrane region" description="Helical" evidence="10">
    <location>
        <begin position="265"/>
        <end position="285"/>
    </location>
</feature>
<dbReference type="Gene3D" id="3.30.1150.10">
    <property type="match status" value="1"/>
</dbReference>
<evidence type="ECO:0000256" key="4">
    <source>
        <dbReference type="ARBA" id="ARBA00022475"/>
    </source>
</evidence>
<dbReference type="SUPFAM" id="SSF74653">
    <property type="entry name" value="TolA/TonB C-terminal domain"/>
    <property type="match status" value="1"/>
</dbReference>
<comment type="similarity">
    <text evidence="2">Belongs to the TonB family.</text>
</comment>
<dbReference type="Gene3D" id="2.60.40.1120">
    <property type="entry name" value="Carboxypeptidase-like, regulatory domain"/>
    <property type="match status" value="1"/>
</dbReference>
<evidence type="ECO:0000256" key="6">
    <source>
        <dbReference type="ARBA" id="ARBA00022692"/>
    </source>
</evidence>
<organism evidence="12 13">
    <name type="scientific">Dyadobacter linearis</name>
    <dbReference type="NCBI Taxonomy" id="2823330"/>
    <lineage>
        <taxon>Bacteria</taxon>
        <taxon>Pseudomonadati</taxon>
        <taxon>Bacteroidota</taxon>
        <taxon>Cytophagia</taxon>
        <taxon>Cytophagales</taxon>
        <taxon>Spirosomataceae</taxon>
        <taxon>Dyadobacter</taxon>
    </lineage>
</organism>
<dbReference type="SUPFAM" id="SSF49464">
    <property type="entry name" value="Carboxypeptidase regulatory domain-like"/>
    <property type="match status" value="1"/>
</dbReference>
<evidence type="ECO:0000313" key="13">
    <source>
        <dbReference type="Proteomes" id="UP000679725"/>
    </source>
</evidence>
<dbReference type="CDD" id="cd07341">
    <property type="entry name" value="M56_BlaR1_MecR1_like"/>
    <property type="match status" value="1"/>
</dbReference>
<evidence type="ECO:0000256" key="7">
    <source>
        <dbReference type="ARBA" id="ARBA00022927"/>
    </source>
</evidence>
<keyword evidence="8 10" id="KW-1133">Transmembrane helix</keyword>
<keyword evidence="13" id="KW-1185">Reference proteome</keyword>
<name>A0ABM8UWE0_9BACT</name>
<comment type="caution">
    <text evidence="12">The sequence shown here is derived from an EMBL/GenBank/DDBJ whole genome shotgun (WGS) entry which is preliminary data.</text>
</comment>
<reference evidence="12 13" key="1">
    <citation type="submission" date="2021-04" db="EMBL/GenBank/DDBJ databases">
        <authorList>
            <person name="Rodrigo-Torres L."/>
            <person name="Arahal R. D."/>
            <person name="Lucena T."/>
        </authorList>
    </citation>
    <scope>NUCLEOTIDE SEQUENCE [LARGE SCALE GENOMIC DNA]</scope>
    <source>
        <strain evidence="12 13">CECT 9623</strain>
    </source>
</reference>
<evidence type="ECO:0000256" key="5">
    <source>
        <dbReference type="ARBA" id="ARBA00022519"/>
    </source>
</evidence>
<feature type="transmembrane region" description="Helical" evidence="10">
    <location>
        <begin position="6"/>
        <end position="22"/>
    </location>
</feature>
<evidence type="ECO:0000256" key="2">
    <source>
        <dbReference type="ARBA" id="ARBA00006555"/>
    </source>
</evidence>
<dbReference type="Pfam" id="PF05569">
    <property type="entry name" value="Peptidase_M56"/>
    <property type="match status" value="1"/>
</dbReference>
<dbReference type="Pfam" id="PF13715">
    <property type="entry name" value="CarbopepD_reg_2"/>
    <property type="match status" value="1"/>
</dbReference>
<dbReference type="PANTHER" id="PTHR33446:SF2">
    <property type="entry name" value="PROTEIN TONB"/>
    <property type="match status" value="1"/>
</dbReference>
<dbReference type="InterPro" id="IPR008969">
    <property type="entry name" value="CarboxyPept-like_regulatory"/>
</dbReference>
<feature type="transmembrane region" description="Helical" evidence="10">
    <location>
        <begin position="83"/>
        <end position="104"/>
    </location>
</feature>
<dbReference type="InterPro" id="IPR006260">
    <property type="entry name" value="TonB/TolA_C"/>
</dbReference>
<evidence type="ECO:0000256" key="3">
    <source>
        <dbReference type="ARBA" id="ARBA00022448"/>
    </source>
</evidence>
<keyword evidence="4" id="KW-1003">Cell membrane</keyword>
<dbReference type="NCBIfam" id="TIGR01352">
    <property type="entry name" value="tonB_Cterm"/>
    <property type="match status" value="1"/>
</dbReference>
<sequence>MLTYLAKTNLYLVLFYGCYWLFFRQHTFFKWNRFYLLASIGAAFLLPAITFWVPAPVLETSYDQQSTQLIPAVTETVEEPFNWAILVAGYYLAGVMVMIFKLLSSFQKLFSLLRRGERIRTDAYTLLLFDNGQLQSAETGSFSFFKWLIVNRSDYENNPDAIIRHEYVHIRQWHSFDVILIELLKVVFWLNPVVWMYKRSIQAVHEYLADAEAPNRDRYANFLVSYALKVPEQVLANHFANSSLLKNRIQMIYKNRTSKWLLGKYALIIPLTALTVFLTASRMYLPAPERENPAVNESFGIDIKGTVSDKSGNKIADAIVIVKGTNQGAPTDKQGKYELRNVPENASIVVSHVQFKSQEMTIDKNKLTYDFTLEIDNEPIKASATANNAAIEKPAVTKQNAGPLTVAEQKPQFPGGHQAMLEYLKTNTKYPESASKALVSGSVFVRFTVAEEGSIGNIVIVKGVGFGLDAEAIRLVKNMPKWEPAVQNGKPLSAAQNIEIRFDLPGEKSDKRQGFHLPEPKPFLKVVRIAKVEVEDLFNSSLAFFEPKTFKPSANPPKAEYRFTPDSSSYRFMNYYTTGLPEYSMGLQTSGKYKYLKESTEKSN</sequence>
<keyword evidence="5" id="KW-0997">Cell inner membrane</keyword>
<dbReference type="InterPro" id="IPR037682">
    <property type="entry name" value="TonB_C"/>
</dbReference>
<dbReference type="PROSITE" id="PS52015">
    <property type="entry name" value="TONB_CTD"/>
    <property type="match status" value="1"/>
</dbReference>
<gene>
    <name evidence="12" type="ORF">DYBT9623_04683</name>
</gene>
<feature type="transmembrane region" description="Helical" evidence="10">
    <location>
        <begin position="34"/>
        <end position="53"/>
    </location>
</feature>
<dbReference type="EMBL" id="CAJRAU010000008">
    <property type="protein sequence ID" value="CAG5073180.1"/>
    <property type="molecule type" value="Genomic_DNA"/>
</dbReference>
<dbReference type="PANTHER" id="PTHR33446">
    <property type="entry name" value="PROTEIN TONB-RELATED"/>
    <property type="match status" value="1"/>
</dbReference>
<proteinExistence type="inferred from homology"/>
<dbReference type="InterPro" id="IPR008756">
    <property type="entry name" value="Peptidase_M56"/>
</dbReference>
<keyword evidence="6 10" id="KW-0812">Transmembrane</keyword>
<keyword evidence="7" id="KW-0653">Protein transport</keyword>
<dbReference type="Pfam" id="PF03544">
    <property type="entry name" value="TonB_C"/>
    <property type="match status" value="1"/>
</dbReference>
<feature type="domain" description="TonB C-terminal" evidence="11">
    <location>
        <begin position="415"/>
        <end position="511"/>
    </location>
</feature>
<accession>A0ABM8UWE0</accession>
<protein>
    <recommendedName>
        <fullName evidence="11">TonB C-terminal domain-containing protein</fullName>
    </recommendedName>
</protein>
<dbReference type="PROSITE" id="PS51257">
    <property type="entry name" value="PROKAR_LIPOPROTEIN"/>
    <property type="match status" value="1"/>
</dbReference>
<dbReference type="Proteomes" id="UP000679725">
    <property type="component" value="Unassembled WGS sequence"/>
</dbReference>
<keyword evidence="3" id="KW-0813">Transport</keyword>
<evidence type="ECO:0000256" key="1">
    <source>
        <dbReference type="ARBA" id="ARBA00004383"/>
    </source>
</evidence>
<evidence type="ECO:0000259" key="11">
    <source>
        <dbReference type="PROSITE" id="PS52015"/>
    </source>
</evidence>
<evidence type="ECO:0000313" key="12">
    <source>
        <dbReference type="EMBL" id="CAG5073180.1"/>
    </source>
</evidence>
<evidence type="ECO:0000256" key="10">
    <source>
        <dbReference type="SAM" id="Phobius"/>
    </source>
</evidence>